<dbReference type="CDD" id="cd05826">
    <property type="entry name" value="Sortase_B"/>
    <property type="match status" value="1"/>
</dbReference>
<dbReference type="NCBIfam" id="TIGR03064">
    <property type="entry name" value="sortase_srtB"/>
    <property type="match status" value="1"/>
</dbReference>
<dbReference type="AlphaFoldDB" id="A0A410PVY6"/>
<sequence length="254" mass="29297">MKSLKRTEVRKILHILMLFCVACTVCSACILLWNQWQYHQGDVSYRKISQAHQSSKAAGTEPKEQKEPIDFTALRKINPEVVGWIAAPGTEIDYPVVQGKDNAYYLRRLFSGEWNKLGSIFMDYRNTSNFSDRNTIIYGHNMKNTSMFSSLSRYKEQGFYDSYPSMMIYTPEGDFKVELFAGTVVDGSYEAVRRSFRDDRDFQDYIESLEKKSTFKAAVTVEKGERIVTLCTCSYEFSNARYALFGKLTPMPHL</sequence>
<dbReference type="KEGG" id="amij:EQM06_07460"/>
<keyword evidence="3" id="KW-0472">Membrane</keyword>
<evidence type="ECO:0000313" key="4">
    <source>
        <dbReference type="EMBL" id="QAT43085.1"/>
    </source>
</evidence>
<dbReference type="InterPro" id="IPR023365">
    <property type="entry name" value="Sortase_dom-sf"/>
</dbReference>
<dbReference type="GO" id="GO:0016787">
    <property type="term" value="F:hydrolase activity"/>
    <property type="evidence" value="ECO:0007669"/>
    <property type="project" value="UniProtKB-KW"/>
</dbReference>
<name>A0A410PVY6_9FIRM</name>
<accession>A0A410PVY6</accession>
<dbReference type="EMBL" id="CP035281">
    <property type="protein sequence ID" value="QAT43085.1"/>
    <property type="molecule type" value="Genomic_DNA"/>
</dbReference>
<dbReference type="Proteomes" id="UP000287601">
    <property type="component" value="Chromosome"/>
</dbReference>
<dbReference type="SUPFAM" id="SSF63817">
    <property type="entry name" value="Sortase"/>
    <property type="match status" value="1"/>
</dbReference>
<keyword evidence="5" id="KW-1185">Reference proteome</keyword>
<keyword evidence="3" id="KW-0812">Transmembrane</keyword>
<dbReference type="OrthoDB" id="9806013at2"/>
<feature type="transmembrane region" description="Helical" evidence="3">
    <location>
        <begin position="12"/>
        <end position="33"/>
    </location>
</feature>
<keyword evidence="3" id="KW-1133">Transmembrane helix</keyword>
<keyword evidence="1 4" id="KW-0378">Hydrolase</keyword>
<dbReference type="Gene3D" id="2.40.260.10">
    <property type="entry name" value="Sortase"/>
    <property type="match status" value="1"/>
</dbReference>
<reference evidence="4 5" key="1">
    <citation type="submission" date="2019-01" db="EMBL/GenBank/DDBJ databases">
        <title>Draft genomes of a novel of Aminipila strains.</title>
        <authorList>
            <person name="Ma S."/>
        </authorList>
    </citation>
    <scope>NUCLEOTIDE SEQUENCE [LARGE SCALE GENOMIC DNA]</scope>
    <source>
        <strain evidence="5">JN-39</strain>
    </source>
</reference>
<feature type="active site" description="Proton donor/acceptor" evidence="2">
    <location>
        <position position="140"/>
    </location>
</feature>
<dbReference type="RefSeq" id="WP_128745734.1">
    <property type="nucleotide sequence ID" value="NZ_CP035281.1"/>
</dbReference>
<dbReference type="InterPro" id="IPR009835">
    <property type="entry name" value="SrtB"/>
</dbReference>
<dbReference type="InterPro" id="IPR005754">
    <property type="entry name" value="Sortase"/>
</dbReference>
<organism evidence="4 5">
    <name type="scientific">Aminipila luticellarii</name>
    <dbReference type="NCBI Taxonomy" id="2507160"/>
    <lineage>
        <taxon>Bacteria</taxon>
        <taxon>Bacillati</taxon>
        <taxon>Bacillota</taxon>
        <taxon>Clostridia</taxon>
        <taxon>Peptostreptococcales</taxon>
        <taxon>Anaerovoracaceae</taxon>
        <taxon>Aminipila</taxon>
    </lineage>
</organism>
<evidence type="ECO:0000256" key="2">
    <source>
        <dbReference type="PIRSR" id="PIRSR605754-1"/>
    </source>
</evidence>
<evidence type="ECO:0000256" key="3">
    <source>
        <dbReference type="SAM" id="Phobius"/>
    </source>
</evidence>
<dbReference type="EC" id="3.4.22.71" evidence="4"/>
<evidence type="ECO:0000313" key="5">
    <source>
        <dbReference type="Proteomes" id="UP000287601"/>
    </source>
</evidence>
<feature type="active site" description="Acyl-thioester intermediate" evidence="2">
    <location>
        <position position="233"/>
    </location>
</feature>
<dbReference type="Pfam" id="PF04203">
    <property type="entry name" value="Sortase"/>
    <property type="match status" value="1"/>
</dbReference>
<evidence type="ECO:0000256" key="1">
    <source>
        <dbReference type="ARBA" id="ARBA00022801"/>
    </source>
</evidence>
<protein>
    <submittedName>
        <fullName evidence="4">Class B sortase</fullName>
        <ecNumber evidence="4">3.4.22.71</ecNumber>
    </submittedName>
</protein>
<gene>
    <name evidence="4" type="primary">srtB</name>
    <name evidence="4" type="ORF">EQM06_07460</name>
</gene>
<proteinExistence type="predicted"/>